<sequence>DGITWLLNRPEQDLPLILADNGFDVWIANSRGTKYSCGHTSLDPSSSAFWDWSWDELVSYDLPAVFNYVFSQTGQKINYVVEDHVWQGTLTALASFSEGKLVNQVKSAALLSPIAFLSHMNTALGVIAAKSFVGEISTVFGLAEFNPQGLSIEAFLKSLCAYPGIDCSNLMTAVTGKNCCLNSSTVDLFLTNEPQPTSTKNMVHLAQTVRDGVLRKYNYMRSDYNILHYGKESPPIYNLSNIPHDLPLFMSYGGKDALSDVRDVQNLLDKLKFHDKDKCIVQFIEEYAHADYIMGFNAKDMVYNTVLSFFNSQAIKISVALFLHVTIS</sequence>
<dbReference type="SUPFAM" id="SSF53474">
    <property type="entry name" value="alpha/beta-Hydrolases"/>
    <property type="match status" value="1"/>
</dbReference>
<keyword evidence="2" id="KW-0443">Lipid metabolism</keyword>
<protein>
    <submittedName>
        <fullName evidence="4">Triacylglycerol lipase 2</fullName>
    </submittedName>
</protein>
<accession>A0A371HL71</accession>
<dbReference type="InterPro" id="IPR000073">
    <property type="entry name" value="AB_hydrolase_1"/>
</dbReference>
<keyword evidence="5" id="KW-1185">Reference proteome</keyword>
<keyword evidence="1" id="KW-0442">Lipid degradation</keyword>
<evidence type="ECO:0000256" key="2">
    <source>
        <dbReference type="ARBA" id="ARBA00023098"/>
    </source>
</evidence>
<dbReference type="InterPro" id="IPR029058">
    <property type="entry name" value="AB_hydrolase_fold"/>
</dbReference>
<dbReference type="GO" id="GO:0016042">
    <property type="term" value="P:lipid catabolic process"/>
    <property type="evidence" value="ECO:0007669"/>
    <property type="project" value="UniProtKB-KW"/>
</dbReference>
<dbReference type="EMBL" id="QJKJ01002284">
    <property type="protein sequence ID" value="RDY03529.1"/>
    <property type="molecule type" value="Genomic_DNA"/>
</dbReference>
<evidence type="ECO:0000259" key="3">
    <source>
        <dbReference type="Pfam" id="PF00561"/>
    </source>
</evidence>
<dbReference type="OrthoDB" id="9974421at2759"/>
<evidence type="ECO:0000313" key="5">
    <source>
        <dbReference type="Proteomes" id="UP000257109"/>
    </source>
</evidence>
<feature type="domain" description="AB hydrolase-1" evidence="3">
    <location>
        <begin position="18"/>
        <end position="274"/>
    </location>
</feature>
<dbReference type="Gene3D" id="3.40.50.1820">
    <property type="entry name" value="alpha/beta hydrolase"/>
    <property type="match status" value="1"/>
</dbReference>
<dbReference type="FunFam" id="3.40.50.1820:FF:000126">
    <property type="entry name" value="Lipase"/>
    <property type="match status" value="1"/>
</dbReference>
<organism evidence="4 5">
    <name type="scientific">Mucuna pruriens</name>
    <name type="common">Velvet bean</name>
    <name type="synonym">Dolichos pruriens</name>
    <dbReference type="NCBI Taxonomy" id="157652"/>
    <lineage>
        <taxon>Eukaryota</taxon>
        <taxon>Viridiplantae</taxon>
        <taxon>Streptophyta</taxon>
        <taxon>Embryophyta</taxon>
        <taxon>Tracheophyta</taxon>
        <taxon>Spermatophyta</taxon>
        <taxon>Magnoliopsida</taxon>
        <taxon>eudicotyledons</taxon>
        <taxon>Gunneridae</taxon>
        <taxon>Pentapetalae</taxon>
        <taxon>rosids</taxon>
        <taxon>fabids</taxon>
        <taxon>Fabales</taxon>
        <taxon>Fabaceae</taxon>
        <taxon>Papilionoideae</taxon>
        <taxon>50 kb inversion clade</taxon>
        <taxon>NPAAA clade</taxon>
        <taxon>indigoferoid/millettioid clade</taxon>
        <taxon>Phaseoleae</taxon>
        <taxon>Mucuna</taxon>
    </lineage>
</organism>
<comment type="caution">
    <text evidence="4">The sequence shown here is derived from an EMBL/GenBank/DDBJ whole genome shotgun (WGS) entry which is preliminary data.</text>
</comment>
<evidence type="ECO:0000313" key="4">
    <source>
        <dbReference type="EMBL" id="RDY03529.1"/>
    </source>
</evidence>
<name>A0A371HL71_MUCPR</name>
<dbReference type="Proteomes" id="UP000257109">
    <property type="component" value="Unassembled WGS sequence"/>
</dbReference>
<gene>
    <name evidence="4" type="primary">LIP2</name>
    <name evidence="4" type="ORF">CR513_12875</name>
</gene>
<evidence type="ECO:0000256" key="1">
    <source>
        <dbReference type="ARBA" id="ARBA00022963"/>
    </source>
</evidence>
<dbReference type="PANTHER" id="PTHR11005">
    <property type="entry name" value="LYSOSOMAL ACID LIPASE-RELATED"/>
    <property type="match status" value="1"/>
</dbReference>
<feature type="non-terminal residue" evidence="4">
    <location>
        <position position="1"/>
    </location>
</feature>
<dbReference type="AlphaFoldDB" id="A0A371HL71"/>
<reference evidence="4" key="1">
    <citation type="submission" date="2018-05" db="EMBL/GenBank/DDBJ databases">
        <title>Draft genome of Mucuna pruriens seed.</title>
        <authorList>
            <person name="Nnadi N.E."/>
            <person name="Vos R."/>
            <person name="Hasami M.H."/>
            <person name="Devisetty U.K."/>
            <person name="Aguiy J.C."/>
        </authorList>
    </citation>
    <scope>NUCLEOTIDE SEQUENCE [LARGE SCALE GENOMIC DNA]</scope>
    <source>
        <strain evidence="4">JCA_2017</strain>
    </source>
</reference>
<proteinExistence type="predicted"/>
<dbReference type="Pfam" id="PF00561">
    <property type="entry name" value="Abhydrolase_1"/>
    <property type="match status" value="1"/>
</dbReference>
<dbReference type="STRING" id="157652.A0A371HL71"/>